<dbReference type="Gene3D" id="3.40.33.10">
    <property type="entry name" value="CAP"/>
    <property type="match status" value="1"/>
</dbReference>
<dbReference type="Pfam" id="PF00188">
    <property type="entry name" value="CAP"/>
    <property type="match status" value="1"/>
</dbReference>
<feature type="transmembrane region" description="Helical" evidence="5">
    <location>
        <begin position="104"/>
        <end position="128"/>
    </location>
</feature>
<dbReference type="PANTHER" id="PTHR31157:SF1">
    <property type="entry name" value="SCP DOMAIN-CONTAINING PROTEIN"/>
    <property type="match status" value="1"/>
</dbReference>
<dbReference type="EMBL" id="JAWIIV010000008">
    <property type="protein sequence ID" value="MEC4719736.1"/>
    <property type="molecule type" value="Genomic_DNA"/>
</dbReference>
<feature type="transmembrane region" description="Helical" evidence="5">
    <location>
        <begin position="68"/>
        <end position="92"/>
    </location>
</feature>
<organism evidence="7 8">
    <name type="scientific">Noviherbaspirillum album</name>
    <dbReference type="NCBI Taxonomy" id="3080276"/>
    <lineage>
        <taxon>Bacteria</taxon>
        <taxon>Pseudomonadati</taxon>
        <taxon>Pseudomonadota</taxon>
        <taxon>Betaproteobacteria</taxon>
        <taxon>Burkholderiales</taxon>
        <taxon>Oxalobacteraceae</taxon>
        <taxon>Noviherbaspirillum</taxon>
    </lineage>
</organism>
<evidence type="ECO:0000256" key="1">
    <source>
        <dbReference type="ARBA" id="ARBA00004141"/>
    </source>
</evidence>
<comment type="caution">
    <text evidence="7">The sequence shown here is derived from an EMBL/GenBank/DDBJ whole genome shotgun (WGS) entry which is preliminary data.</text>
</comment>
<accession>A0ABU6J8I4</accession>
<dbReference type="RefSeq" id="WP_326506452.1">
    <property type="nucleotide sequence ID" value="NZ_JAWIIV010000008.1"/>
</dbReference>
<keyword evidence="3 5" id="KW-1133">Transmembrane helix</keyword>
<reference evidence="7 8" key="1">
    <citation type="submission" date="2023-10" db="EMBL/GenBank/DDBJ databases">
        <title>Noviherbaspirillum sp. CPCC 100848 genome assembly.</title>
        <authorList>
            <person name="Li X.Y."/>
            <person name="Fang X.M."/>
        </authorList>
    </citation>
    <scope>NUCLEOTIDE SEQUENCE [LARGE SCALE GENOMIC DNA]</scope>
    <source>
        <strain evidence="7 8">CPCC 100848</strain>
    </source>
</reference>
<feature type="domain" description="SCP" evidence="6">
    <location>
        <begin position="203"/>
        <end position="317"/>
    </location>
</feature>
<protein>
    <submittedName>
        <fullName evidence="7">CvpA family protein</fullName>
    </submittedName>
</protein>
<evidence type="ECO:0000259" key="6">
    <source>
        <dbReference type="Pfam" id="PF00188"/>
    </source>
</evidence>
<dbReference type="InterPro" id="IPR035940">
    <property type="entry name" value="CAP_sf"/>
</dbReference>
<dbReference type="CDD" id="cd05379">
    <property type="entry name" value="CAP_bacterial"/>
    <property type="match status" value="1"/>
</dbReference>
<dbReference type="SUPFAM" id="SSF55797">
    <property type="entry name" value="PR-1-like"/>
    <property type="match status" value="1"/>
</dbReference>
<keyword evidence="2 5" id="KW-0812">Transmembrane</keyword>
<feature type="transmembrane region" description="Helical" evidence="5">
    <location>
        <begin position="6"/>
        <end position="22"/>
    </location>
</feature>
<sequence>MELNWIDLLLGTFILLSMAVAWRRGFLFAFVDLAAWLAGLALGLRLYAPAAQWLARFSGWPAAWSRPIAFLAIFFAGLLAARLLASILLARLPRQAHLHPANKVLGVLPGLVNGLIHAVIAAALLLAVPLPDAMQRAARDSELANRFAGYAEVAEARLLPVFDDAIAETLNMLTVRPESSEMVKLPFTLKDSRPLPALEAQMLEFVNRERLAAGLKPLVMNADLTEVARAHSSDMLARGYFSHHSPEGKSAFDRMRAAKITFRLAGENLAFAPTLKLAHTGLMNSPGHRANILRPQFGKVGIGIIDAGRRGIMVTQQFSN</sequence>
<evidence type="ECO:0000313" key="7">
    <source>
        <dbReference type="EMBL" id="MEC4719736.1"/>
    </source>
</evidence>
<feature type="transmembrane region" description="Helical" evidence="5">
    <location>
        <begin position="29"/>
        <end position="48"/>
    </location>
</feature>
<dbReference type="PANTHER" id="PTHR31157">
    <property type="entry name" value="SCP DOMAIN-CONTAINING PROTEIN"/>
    <property type="match status" value="1"/>
</dbReference>
<keyword evidence="4 5" id="KW-0472">Membrane</keyword>
<name>A0ABU6J8I4_9BURK</name>
<evidence type="ECO:0000256" key="2">
    <source>
        <dbReference type="ARBA" id="ARBA00022692"/>
    </source>
</evidence>
<gene>
    <name evidence="7" type="ORF">RY831_11300</name>
</gene>
<dbReference type="Pfam" id="PF02674">
    <property type="entry name" value="Colicin_V"/>
    <property type="match status" value="1"/>
</dbReference>
<evidence type="ECO:0000256" key="4">
    <source>
        <dbReference type="ARBA" id="ARBA00023136"/>
    </source>
</evidence>
<evidence type="ECO:0000256" key="3">
    <source>
        <dbReference type="ARBA" id="ARBA00022989"/>
    </source>
</evidence>
<keyword evidence="8" id="KW-1185">Reference proteome</keyword>
<evidence type="ECO:0000313" key="8">
    <source>
        <dbReference type="Proteomes" id="UP001352263"/>
    </source>
</evidence>
<proteinExistence type="predicted"/>
<evidence type="ECO:0000256" key="5">
    <source>
        <dbReference type="SAM" id="Phobius"/>
    </source>
</evidence>
<dbReference type="Proteomes" id="UP001352263">
    <property type="component" value="Unassembled WGS sequence"/>
</dbReference>
<dbReference type="InterPro" id="IPR003825">
    <property type="entry name" value="Colicin-V_CvpA"/>
</dbReference>
<comment type="subcellular location">
    <subcellularLocation>
        <location evidence="1">Membrane</location>
        <topology evidence="1">Multi-pass membrane protein</topology>
    </subcellularLocation>
</comment>
<dbReference type="InterPro" id="IPR014044">
    <property type="entry name" value="CAP_dom"/>
</dbReference>